<dbReference type="InterPro" id="IPR037066">
    <property type="entry name" value="Plug_dom_sf"/>
</dbReference>
<evidence type="ECO:0000256" key="2">
    <source>
        <dbReference type="ARBA" id="ARBA00023136"/>
    </source>
</evidence>
<reference evidence="7 8" key="1">
    <citation type="submission" date="2013-04" db="EMBL/GenBank/DDBJ databases">
        <title>The Genome Sequence of Bacteroides massiliensis DSM 17679.</title>
        <authorList>
            <consortium name="The Broad Institute Genomics Platform"/>
            <person name="Earl A."/>
            <person name="Ward D."/>
            <person name="Feldgarden M."/>
            <person name="Gevers D."/>
            <person name="Martens E."/>
            <person name="Fenner L."/>
            <person name="Roux V."/>
            <person name="Mallet M.N."/>
            <person name="Raoult D."/>
            <person name="Walker B."/>
            <person name="Young S."/>
            <person name="Zeng Q."/>
            <person name="Gargeya S."/>
            <person name="Fitzgerald M."/>
            <person name="Haas B."/>
            <person name="Abouelleil A."/>
            <person name="Allen A.W."/>
            <person name="Alvarado L."/>
            <person name="Arachchi H.M."/>
            <person name="Berlin A.M."/>
            <person name="Chapman S.B."/>
            <person name="Gainer-Dewar J."/>
            <person name="Goldberg J."/>
            <person name="Griggs A."/>
            <person name="Gujja S."/>
            <person name="Hansen M."/>
            <person name="Howarth C."/>
            <person name="Imamovic A."/>
            <person name="Ireland A."/>
            <person name="Larimer J."/>
            <person name="McCowan C."/>
            <person name="Murphy C."/>
            <person name="Pearson M."/>
            <person name="Poon T.W."/>
            <person name="Priest M."/>
            <person name="Roberts A."/>
            <person name="Saif S."/>
            <person name="Shea T."/>
            <person name="Sisk P."/>
            <person name="Sykes S."/>
            <person name="Wortman J."/>
            <person name="Nusbaum C."/>
            <person name="Birren B."/>
        </authorList>
    </citation>
    <scope>NUCLEOTIDE SEQUENCE [LARGE SCALE GENOMIC DNA]</scope>
    <source>
        <strain evidence="8">B84634 / Timone 84634 / DSM 17679 / JCM 13223</strain>
    </source>
</reference>
<dbReference type="Proteomes" id="UP000017831">
    <property type="component" value="Unassembled WGS sequence"/>
</dbReference>
<dbReference type="Pfam" id="PF07715">
    <property type="entry name" value="Plug"/>
    <property type="match status" value="1"/>
</dbReference>
<evidence type="ECO:0000259" key="6">
    <source>
        <dbReference type="Pfam" id="PF07715"/>
    </source>
</evidence>
<comment type="caution">
    <text evidence="7">The sequence shown here is derived from an EMBL/GenBank/DDBJ whole genome shotgun (WGS) entry which is preliminary data.</text>
</comment>
<proteinExistence type="inferred from homology"/>
<keyword evidence="2 4" id="KW-0472">Membrane</keyword>
<dbReference type="InterPro" id="IPR008969">
    <property type="entry name" value="CarboxyPept-like_regulatory"/>
</dbReference>
<evidence type="ECO:0000313" key="7">
    <source>
        <dbReference type="EMBL" id="EOA53098.1"/>
    </source>
</evidence>
<keyword evidence="8" id="KW-1185">Reference proteome</keyword>
<comment type="similarity">
    <text evidence="4">Belongs to the TonB-dependent receptor family.</text>
</comment>
<dbReference type="Gene3D" id="2.170.130.10">
    <property type="entry name" value="TonB-dependent receptor, plug domain"/>
    <property type="match status" value="1"/>
</dbReference>
<dbReference type="Gene3D" id="2.40.170.20">
    <property type="entry name" value="TonB-dependent receptor, beta-barrel domain"/>
    <property type="match status" value="1"/>
</dbReference>
<keyword evidence="4" id="KW-0798">TonB box</keyword>
<feature type="domain" description="TonB-dependent receptor-like beta-barrel" evidence="5">
    <location>
        <begin position="397"/>
        <end position="851"/>
    </location>
</feature>
<dbReference type="eggNOG" id="COG4771">
    <property type="taxonomic scope" value="Bacteria"/>
</dbReference>
<dbReference type="PATRIC" id="fig|1121098.3.peg.3221"/>
<feature type="domain" description="TonB-dependent receptor plug" evidence="6">
    <location>
        <begin position="134"/>
        <end position="228"/>
    </location>
</feature>
<evidence type="ECO:0000256" key="3">
    <source>
        <dbReference type="ARBA" id="ARBA00023237"/>
    </source>
</evidence>
<evidence type="ECO:0000259" key="5">
    <source>
        <dbReference type="Pfam" id="PF00593"/>
    </source>
</evidence>
<keyword evidence="7" id="KW-0675">Receptor</keyword>
<dbReference type="eggNOG" id="COG1629">
    <property type="taxonomic scope" value="Bacteria"/>
</dbReference>
<dbReference type="Pfam" id="PF13715">
    <property type="entry name" value="CarbopepD_reg_2"/>
    <property type="match status" value="1"/>
</dbReference>
<accession>U6RD35</accession>
<comment type="subcellular location">
    <subcellularLocation>
        <location evidence="1 4">Cell outer membrane</location>
    </subcellularLocation>
</comment>
<name>U6RD35_9BACT</name>
<dbReference type="RefSeq" id="WP_005943149.1">
    <property type="nucleotide sequence ID" value="NZ_KB890336.1"/>
</dbReference>
<dbReference type="AlphaFoldDB" id="U6RD35"/>
<dbReference type="Pfam" id="PF00593">
    <property type="entry name" value="TonB_dep_Rec_b-barrel"/>
    <property type="match status" value="1"/>
</dbReference>
<dbReference type="PANTHER" id="PTHR40980">
    <property type="entry name" value="PLUG DOMAIN-CONTAINING PROTEIN"/>
    <property type="match status" value="1"/>
</dbReference>
<sequence>MMNTKKREFGLIIIFLFLAISIQAAVLRGSVTDKVTNEPLIGAVIQISGTTTGAITDLDGNFELAGLRNGTYKLMVSYVSYKTLTLEVSVNGMSEINITLAPDNQQLGEVVVVAEAKKNTENALITRQRTSLVMQTGVSAQQITKTQDKDASEVIRRVPGISIIEEKFVMVRGLSQRYNNVWINNSAVPSSEADARAFSFDIIPSSQLDNMLVVKSPAPEYPADFSGGFILVNTKDVPNSNLFNISVGGSMNDQTHFKNFQYNKGSGTDFLGFDNGLRSLNGGINATLRPMNNGYDLLNNGLNNDWSIKNRKPIADLSLSMNIAHRWVSESGRTLAMLGAVNYSNTYKTYLNMDNNLYGAYDITHDRSNYLRKGVDDQYNHNVRVGAMLNLTYVPASGNNRYEFKNIFNQLGKDRYTYRKGTDAQSDYEESAEYYYQSRTTYSGQFTGKHTWSDTDKLDWSAGYSYANRNMPDRRRYNTVLNTDTNQLEVENLNEINREFSRLNEHILSANINYQHDFAFGDFTPTLKMGGYTEYRTREYNTRLFIYSWKNGLPSNYRVMNVPDELMQDKNYGEDKLYLLEQVDWRNNYEGNNMLGAGYAGVNLPFGKWNIYAGVRFEHSRMELISNTQKNEKSPTSVYYTYDDFFPSLNAAYRLNEQHQFRLSYGRTVNRPEFREVSSSVYYDFDLASNVQGNYDLKAAYIDNIDLGYEYYPSNGELISVSLFYKRFKNPIEWTYTVAGGTDLIYSYINAKGADNYGVEVDIRKNLDFIGMKNFSLSLNGALIKSNVNFEPGSKEEDRPMQGQSPYLVNAGLFYQQPKNGWNAAILYNRIGKRIIGVGRSLGSAGNEVRVPDSYEMPRNAIDLSASKKFGKLEVKAAIRDVLAEKVSFKQFENTENGEVQQITRQFKPGRSFNVNISYNF</sequence>
<dbReference type="STRING" id="1121098.HMPREF1534_03172"/>
<evidence type="ECO:0000313" key="8">
    <source>
        <dbReference type="Proteomes" id="UP000017831"/>
    </source>
</evidence>
<dbReference type="GO" id="GO:0009279">
    <property type="term" value="C:cell outer membrane"/>
    <property type="evidence" value="ECO:0007669"/>
    <property type="project" value="UniProtKB-SubCell"/>
</dbReference>
<dbReference type="SUPFAM" id="SSF56935">
    <property type="entry name" value="Porins"/>
    <property type="match status" value="1"/>
</dbReference>
<dbReference type="OrthoDB" id="9768470at2"/>
<dbReference type="Gene3D" id="2.60.40.1120">
    <property type="entry name" value="Carboxypeptidase-like, regulatory domain"/>
    <property type="match status" value="1"/>
</dbReference>
<evidence type="ECO:0000256" key="4">
    <source>
        <dbReference type="RuleBase" id="RU003357"/>
    </source>
</evidence>
<dbReference type="EMBL" id="AQHY01000038">
    <property type="protein sequence ID" value="EOA53098.1"/>
    <property type="molecule type" value="Genomic_DNA"/>
</dbReference>
<dbReference type="SUPFAM" id="SSF49464">
    <property type="entry name" value="Carboxypeptidase regulatory domain-like"/>
    <property type="match status" value="1"/>
</dbReference>
<keyword evidence="3" id="KW-0998">Cell outer membrane</keyword>
<dbReference type="InterPro" id="IPR012910">
    <property type="entry name" value="Plug_dom"/>
</dbReference>
<dbReference type="InterPro" id="IPR036942">
    <property type="entry name" value="Beta-barrel_TonB_sf"/>
</dbReference>
<dbReference type="HOGENOM" id="CLU_006935_0_0_10"/>
<protein>
    <submittedName>
        <fullName evidence="7">TonB-dependent receptor</fullName>
    </submittedName>
</protein>
<gene>
    <name evidence="7" type="ORF">HMPREF1534_03172</name>
</gene>
<dbReference type="GeneID" id="60060964"/>
<dbReference type="InterPro" id="IPR000531">
    <property type="entry name" value="Beta-barrel_TonB"/>
</dbReference>
<evidence type="ECO:0000256" key="1">
    <source>
        <dbReference type="ARBA" id="ARBA00004442"/>
    </source>
</evidence>
<dbReference type="PANTHER" id="PTHR40980:SF5">
    <property type="entry name" value="TONB-DEPENDENT RECEPTOR"/>
    <property type="match status" value="1"/>
</dbReference>
<organism evidence="7 8">
    <name type="scientific">Phocaeicola massiliensis B84634 = Timone 84634 = DSM 17679 = JCM 13223</name>
    <dbReference type="NCBI Taxonomy" id="1121098"/>
    <lineage>
        <taxon>Bacteria</taxon>
        <taxon>Pseudomonadati</taxon>
        <taxon>Bacteroidota</taxon>
        <taxon>Bacteroidia</taxon>
        <taxon>Bacteroidales</taxon>
        <taxon>Bacteroidaceae</taxon>
        <taxon>Phocaeicola</taxon>
    </lineage>
</organism>